<evidence type="ECO:0000313" key="1">
    <source>
        <dbReference type="EMBL" id="MPC62989.1"/>
    </source>
</evidence>
<accession>A0A5B7GZF3</accession>
<gene>
    <name evidence="1" type="ORF">E2C01_057080</name>
</gene>
<comment type="caution">
    <text evidence="1">The sequence shown here is derived from an EMBL/GenBank/DDBJ whole genome shotgun (WGS) entry which is preliminary data.</text>
</comment>
<organism evidence="1 2">
    <name type="scientific">Portunus trituberculatus</name>
    <name type="common">Swimming crab</name>
    <name type="synonym">Neptunus trituberculatus</name>
    <dbReference type="NCBI Taxonomy" id="210409"/>
    <lineage>
        <taxon>Eukaryota</taxon>
        <taxon>Metazoa</taxon>
        <taxon>Ecdysozoa</taxon>
        <taxon>Arthropoda</taxon>
        <taxon>Crustacea</taxon>
        <taxon>Multicrustacea</taxon>
        <taxon>Malacostraca</taxon>
        <taxon>Eumalacostraca</taxon>
        <taxon>Eucarida</taxon>
        <taxon>Decapoda</taxon>
        <taxon>Pleocyemata</taxon>
        <taxon>Brachyura</taxon>
        <taxon>Eubrachyura</taxon>
        <taxon>Portunoidea</taxon>
        <taxon>Portunidae</taxon>
        <taxon>Portuninae</taxon>
        <taxon>Portunus</taxon>
    </lineage>
</organism>
<reference evidence="1 2" key="1">
    <citation type="submission" date="2019-05" db="EMBL/GenBank/DDBJ databases">
        <title>Another draft genome of Portunus trituberculatus and its Hox gene families provides insights of decapod evolution.</title>
        <authorList>
            <person name="Jeong J.-H."/>
            <person name="Song I."/>
            <person name="Kim S."/>
            <person name="Choi T."/>
            <person name="Kim D."/>
            <person name="Ryu S."/>
            <person name="Kim W."/>
        </authorList>
    </citation>
    <scope>NUCLEOTIDE SEQUENCE [LARGE SCALE GENOMIC DNA]</scope>
    <source>
        <tissue evidence="1">Muscle</tissue>
    </source>
</reference>
<proteinExistence type="predicted"/>
<sequence>MNGGVAEGCLLMGQPPPHLPPYTPEAGKYLPERPAALRVSAAAVCGGPALGGGERSVGGVSGLSHSTKFRFEGAL</sequence>
<name>A0A5B7GZF3_PORTR</name>
<dbReference type="AlphaFoldDB" id="A0A5B7GZF3"/>
<protein>
    <submittedName>
        <fullName evidence="1">Uncharacterized protein</fullName>
    </submittedName>
</protein>
<keyword evidence="2" id="KW-1185">Reference proteome</keyword>
<dbReference type="EMBL" id="VSRR010020301">
    <property type="protein sequence ID" value="MPC62989.1"/>
    <property type="molecule type" value="Genomic_DNA"/>
</dbReference>
<dbReference type="Proteomes" id="UP000324222">
    <property type="component" value="Unassembled WGS sequence"/>
</dbReference>
<evidence type="ECO:0000313" key="2">
    <source>
        <dbReference type="Proteomes" id="UP000324222"/>
    </source>
</evidence>